<feature type="region of interest" description="Disordered" evidence="1">
    <location>
        <begin position="122"/>
        <end position="149"/>
    </location>
</feature>
<dbReference type="SUPFAM" id="SSF63748">
    <property type="entry name" value="Tudor/PWWP/MBT"/>
    <property type="match status" value="1"/>
</dbReference>
<dbReference type="PANTHER" id="PTHR22948:SF29">
    <property type="entry name" value="FI02030P-RELATED"/>
    <property type="match status" value="1"/>
</dbReference>
<comment type="caution">
    <text evidence="3">The sequence shown here is derived from an EMBL/GenBank/DDBJ whole genome shotgun (WGS) entry which is preliminary data.</text>
</comment>
<evidence type="ECO:0000313" key="3">
    <source>
        <dbReference type="EMBL" id="TFY75876.1"/>
    </source>
</evidence>
<dbReference type="InterPro" id="IPR050621">
    <property type="entry name" value="Tudor_domain_containing"/>
</dbReference>
<name>A0A4Y9ZLZ4_9AGAM</name>
<evidence type="ECO:0000259" key="2">
    <source>
        <dbReference type="PROSITE" id="PS50304"/>
    </source>
</evidence>
<sequence>MEQLGQAHAVMHNLFMRLIADRSALDLTTKRYAERDTQSRELLSAMGDFTERQRRAQDDVRGLLEKRSESDRVLEENVARMFKEKRETDERIRREIEEVFEESVRGAQEIERFLRRFDIVMPPADGSEHPGPVHPGSDERPRLTSISPVSSPFTSFSDASDPFTSSLVSPILSSSESVNNKSSNLTSLDTPKKLSFLPSPSLLPDVPETKAEPQEWGFVEYAENDWESESAKIKPHASLAEYDQSEMATPVKLQLEPVDMKVQVPIPEWAVGTARDIKVNGVRVWKGGFVYLSVVILDSRTELGALKELTQQLTKYHRATIHKLEGVSLGDFVSIQSSYSSAWHRGKIRKTFDRDGVAEVFFIDWGHHENIHKTKIRPLPTLFRFLPQHAQMACLSFVHFPDSQNPHHAEALKALKKACAGRKLTAKLEDNSTSVLKLSLADPGVDPNDILASINGRLVRAGLARINSYRRGSPNQDPSTCSLLAKAAINAMSEGVGMYQCEGGVSG</sequence>
<dbReference type="InterPro" id="IPR035437">
    <property type="entry name" value="SNase_OB-fold_sf"/>
</dbReference>
<dbReference type="AlphaFoldDB" id="A0A4Y9ZLZ4"/>
<protein>
    <recommendedName>
        <fullName evidence="2">Tudor domain-containing protein</fullName>
    </recommendedName>
</protein>
<dbReference type="Gene3D" id="2.30.30.140">
    <property type="match status" value="1"/>
</dbReference>
<organism evidence="3 4">
    <name type="scientific">Hericium alpestre</name>
    <dbReference type="NCBI Taxonomy" id="135208"/>
    <lineage>
        <taxon>Eukaryota</taxon>
        <taxon>Fungi</taxon>
        <taxon>Dikarya</taxon>
        <taxon>Basidiomycota</taxon>
        <taxon>Agaricomycotina</taxon>
        <taxon>Agaricomycetes</taxon>
        <taxon>Russulales</taxon>
        <taxon>Hericiaceae</taxon>
        <taxon>Hericium</taxon>
    </lineage>
</organism>
<dbReference type="Gene3D" id="2.40.50.90">
    <property type="match status" value="1"/>
</dbReference>
<dbReference type="CDD" id="cd20379">
    <property type="entry name" value="Tudor_dTUD-like"/>
    <property type="match status" value="1"/>
</dbReference>
<dbReference type="Pfam" id="PF00567">
    <property type="entry name" value="TUDOR"/>
    <property type="match status" value="1"/>
</dbReference>
<dbReference type="PROSITE" id="PS50304">
    <property type="entry name" value="TUDOR"/>
    <property type="match status" value="1"/>
</dbReference>
<accession>A0A4Y9ZLZ4</accession>
<dbReference type="SMART" id="SM00333">
    <property type="entry name" value="TUDOR"/>
    <property type="match status" value="1"/>
</dbReference>
<dbReference type="InterPro" id="IPR002999">
    <property type="entry name" value="Tudor"/>
</dbReference>
<dbReference type="OrthoDB" id="10023235at2759"/>
<proteinExistence type="predicted"/>
<dbReference type="EMBL" id="SFCI01001398">
    <property type="protein sequence ID" value="TFY75876.1"/>
    <property type="molecule type" value="Genomic_DNA"/>
</dbReference>
<dbReference type="PANTHER" id="PTHR22948">
    <property type="entry name" value="TUDOR DOMAIN CONTAINING PROTEIN"/>
    <property type="match status" value="1"/>
</dbReference>
<feature type="domain" description="Tudor" evidence="2">
    <location>
        <begin position="326"/>
        <end position="386"/>
    </location>
</feature>
<dbReference type="STRING" id="135208.A0A4Y9ZLZ4"/>
<reference evidence="3 4" key="1">
    <citation type="submission" date="2019-02" db="EMBL/GenBank/DDBJ databases">
        <title>Genome sequencing of the rare red list fungi Hericium alpestre (H. flagellum).</title>
        <authorList>
            <person name="Buettner E."/>
            <person name="Kellner H."/>
        </authorList>
    </citation>
    <scope>NUCLEOTIDE SEQUENCE [LARGE SCALE GENOMIC DNA]</scope>
    <source>
        <strain evidence="3 4">DSM 108284</strain>
    </source>
</reference>
<gene>
    <name evidence="3" type="ORF">EWM64_g8136</name>
</gene>
<dbReference type="Proteomes" id="UP000298061">
    <property type="component" value="Unassembled WGS sequence"/>
</dbReference>
<keyword evidence="4" id="KW-1185">Reference proteome</keyword>
<evidence type="ECO:0000256" key="1">
    <source>
        <dbReference type="SAM" id="MobiDB-lite"/>
    </source>
</evidence>
<evidence type="ECO:0000313" key="4">
    <source>
        <dbReference type="Proteomes" id="UP000298061"/>
    </source>
</evidence>
<dbReference type="SUPFAM" id="SSF50199">
    <property type="entry name" value="Staphylococcal nuclease"/>
    <property type="match status" value="1"/>
</dbReference>